<proteinExistence type="predicted"/>
<gene>
    <name evidence="4" type="ORF">HMPREF0556_10382</name>
</gene>
<dbReference type="GO" id="GO:0005975">
    <property type="term" value="P:carbohydrate metabolic process"/>
    <property type="evidence" value="ECO:0007669"/>
    <property type="project" value="InterPro"/>
</dbReference>
<dbReference type="GO" id="GO:0016810">
    <property type="term" value="F:hydrolase activity, acting on carbon-nitrogen (but not peptide) bonds"/>
    <property type="evidence" value="ECO:0007669"/>
    <property type="project" value="InterPro"/>
</dbReference>
<dbReference type="HOGENOM" id="CLU_040270_0_0_9"/>
<comment type="subcellular location">
    <subcellularLocation>
        <location evidence="1">Secreted</location>
    </subcellularLocation>
</comment>
<evidence type="ECO:0000256" key="1">
    <source>
        <dbReference type="ARBA" id="ARBA00004613"/>
    </source>
</evidence>
<dbReference type="eggNOG" id="COG0726">
    <property type="taxonomic scope" value="Bacteria"/>
</dbReference>
<dbReference type="PANTHER" id="PTHR34216:SF3">
    <property type="entry name" value="POLY-BETA-1,6-N-ACETYL-D-GLUCOSAMINE N-DEACETYLASE"/>
    <property type="match status" value="1"/>
</dbReference>
<dbReference type="InterPro" id="IPR011330">
    <property type="entry name" value="Glyco_hydro/deAcase_b/a-brl"/>
</dbReference>
<comment type="caution">
    <text evidence="4">The sequence shown here is derived from an EMBL/GenBank/DDBJ whole genome shotgun (WGS) entry which is preliminary data.</text>
</comment>
<dbReference type="AlphaFoldDB" id="D7UVA7"/>
<evidence type="ECO:0000313" key="5">
    <source>
        <dbReference type="Proteomes" id="UP000010119"/>
    </source>
</evidence>
<reference evidence="4" key="1">
    <citation type="submission" date="2010-06" db="EMBL/GenBank/DDBJ databases">
        <authorList>
            <person name="Muzny D."/>
            <person name="Qin X."/>
            <person name="Buhay C."/>
            <person name="Dugan-Rocha S."/>
            <person name="Ding Y."/>
            <person name="Chen G."/>
            <person name="Hawes A."/>
            <person name="Holder M."/>
            <person name="Jhangiani S."/>
            <person name="Johnson A."/>
            <person name="Khan Z."/>
            <person name="Li Z."/>
            <person name="Liu W."/>
            <person name="Liu X."/>
            <person name="Perez L."/>
            <person name="Shen H."/>
            <person name="Wang Q."/>
            <person name="Watt J."/>
            <person name="Xi L."/>
            <person name="Xin Y."/>
            <person name="Zhou J."/>
            <person name="Deng J."/>
            <person name="Jiang H."/>
            <person name="Liu Y."/>
            <person name="Qu J."/>
            <person name="Song X.-Z."/>
            <person name="Zhang L."/>
            <person name="Villasana D."/>
            <person name="Johnson A."/>
            <person name="Liu J."/>
            <person name="Liyanage D."/>
            <person name="Lorensuhewa L."/>
            <person name="Robinson T."/>
            <person name="Song A."/>
            <person name="Song B.-B."/>
            <person name="Dinh H."/>
            <person name="Thornton R."/>
            <person name="Coyle M."/>
            <person name="Francisco L."/>
            <person name="Jackson L."/>
            <person name="Javaid M."/>
            <person name="Korchina V."/>
            <person name="Kovar C."/>
            <person name="Mata R."/>
            <person name="Mathew T."/>
            <person name="Ngo R."/>
            <person name="Nguyen L."/>
            <person name="Nguyen N."/>
            <person name="Okwuonu G."/>
            <person name="Ongeri F."/>
            <person name="Pham C."/>
            <person name="Simmons D."/>
            <person name="Wilczek-Boney K."/>
            <person name="Hale W."/>
            <person name="Jakkamsetti A."/>
            <person name="Pham P."/>
            <person name="Ruth R."/>
            <person name="San Lucas F."/>
            <person name="Warren J."/>
            <person name="Zhang J."/>
            <person name="Zhao Z."/>
            <person name="Zhou C."/>
            <person name="Zhu D."/>
            <person name="Lee S."/>
            <person name="Bess C."/>
            <person name="Blankenburg K."/>
            <person name="Forbes L."/>
            <person name="Fu Q."/>
            <person name="Gubbala S."/>
            <person name="Hirani K."/>
            <person name="Jayaseelan J.C."/>
            <person name="Lara F."/>
            <person name="Munidasa M."/>
            <person name="Palculict T."/>
            <person name="Patil S."/>
            <person name="Pu L.-L."/>
            <person name="Saada N."/>
            <person name="Tang L."/>
            <person name="Weissenberger G."/>
            <person name="Zhu Y."/>
            <person name="Hemphill L."/>
            <person name="Shang Y."/>
            <person name="Youmans B."/>
            <person name="Ayvaz T."/>
            <person name="Ross M."/>
            <person name="Santibanez J."/>
            <person name="Aqrawi P."/>
            <person name="Gross S."/>
            <person name="Joshi V."/>
            <person name="Fowler G."/>
            <person name="Nazareth L."/>
            <person name="Reid J."/>
            <person name="Worley K."/>
            <person name="Petrosino J."/>
            <person name="Highlander S."/>
            <person name="Gibbs R."/>
        </authorList>
    </citation>
    <scope>NUCLEOTIDE SEQUENCE [LARGE SCALE GENOMIC DNA]</scope>
    <source>
        <strain evidence="4">DSM 20601</strain>
    </source>
</reference>
<dbReference type="GO" id="GO:0005576">
    <property type="term" value="C:extracellular region"/>
    <property type="evidence" value="ECO:0007669"/>
    <property type="project" value="UniProtKB-SubCell"/>
</dbReference>
<name>D7UVA7_LISGR</name>
<accession>D7UVA7</accession>
<protein>
    <recommendedName>
        <fullName evidence="3">NodB homology domain-containing protein</fullName>
    </recommendedName>
</protein>
<dbReference type="STRING" id="525367.HMPREF0556_10382"/>
<evidence type="ECO:0000259" key="3">
    <source>
        <dbReference type="Pfam" id="PF01522"/>
    </source>
</evidence>
<dbReference type="InterPro" id="IPR051398">
    <property type="entry name" value="Polysacch_Deacetylase"/>
</dbReference>
<organism evidence="4 5">
    <name type="scientific">Listeria grayi DSM 20601</name>
    <dbReference type="NCBI Taxonomy" id="525367"/>
    <lineage>
        <taxon>Bacteria</taxon>
        <taxon>Bacillati</taxon>
        <taxon>Bacillota</taxon>
        <taxon>Bacilli</taxon>
        <taxon>Bacillales</taxon>
        <taxon>Listeriaceae</taxon>
        <taxon>Listeria</taxon>
    </lineage>
</organism>
<dbReference type="PANTHER" id="PTHR34216">
    <property type="match status" value="1"/>
</dbReference>
<dbReference type="EMBL" id="ACCR02000002">
    <property type="protein sequence ID" value="EFI85183.1"/>
    <property type="molecule type" value="Genomic_DNA"/>
</dbReference>
<dbReference type="SUPFAM" id="SSF88713">
    <property type="entry name" value="Glycoside hydrolase/deacetylase"/>
    <property type="match status" value="1"/>
</dbReference>
<evidence type="ECO:0000313" key="4">
    <source>
        <dbReference type="EMBL" id="EFI85183.1"/>
    </source>
</evidence>
<feature type="domain" description="NodB homology" evidence="3">
    <location>
        <begin position="278"/>
        <end position="341"/>
    </location>
</feature>
<dbReference type="InterPro" id="IPR002509">
    <property type="entry name" value="NODB_dom"/>
</dbReference>
<evidence type="ECO:0000256" key="2">
    <source>
        <dbReference type="ARBA" id="ARBA00022729"/>
    </source>
</evidence>
<dbReference type="RefSeq" id="WP_003756970.1">
    <property type="nucleotide sequence ID" value="NZ_GL538352.1"/>
</dbReference>
<dbReference type="Proteomes" id="UP000010119">
    <property type="component" value="Unassembled WGS sequence"/>
</dbReference>
<dbReference type="Gene3D" id="3.20.20.370">
    <property type="entry name" value="Glycoside hydrolase/deacetylase"/>
    <property type="match status" value="1"/>
</dbReference>
<keyword evidence="5" id="KW-1185">Reference proteome</keyword>
<keyword evidence="2" id="KW-0732">Signal</keyword>
<dbReference type="Pfam" id="PF01522">
    <property type="entry name" value="Polysacc_deac_1"/>
    <property type="match status" value="1"/>
</dbReference>
<dbReference type="PROSITE" id="PS51257">
    <property type="entry name" value="PROKAR_LIPOPROTEIN"/>
    <property type="match status" value="1"/>
</dbReference>
<sequence length="429" mass="49481">MLKVISKHRWIIFVAVVSLSMLLSGCTSSNNKNMRKTTRTKSSEIDKTKKIRAKKIAAAKFSAAQYDYDRAIATLKEQGDRGKVLADKWGKEKEKLVHWKKPDQFPHLFFHSLIIDSQKAFHSRKAKGYKDYMVTKTEFEKSLKQLYERGYVLVRLDEIIKTENGHLHFKGVRLPKGKKPLILSQDDVSYYTYMKGDGFADRLIRTKNHQIKNVYMDDRKKKIGDYDLIPIVDSFVKKHPDFSYHGQKGTIALTGYNGVLGYRTSLSEYGNNRKTKTAIHEAKKVAAELKREGWGFASHSWGHLNMTTSSVAAIKQDNERWQREVKPIIGKTNVLIYPFGADINDWQPYTTKNPKFNYLKKQGFQIFCNVDATHFSWGQKGKGFYRNARINVDGIRMASDLAGKNKVLDPFFDVRKVYDKKERKGKEPA</sequence>